<name>A0ACC2H6T4_DALPE</name>
<sequence length="119" mass="13431">MFRCSTWHLCRSAKFAATHSDSVRVERRYFELLNGRTFSGLLTARGVAEAYPCRRGPRNHGYHVTCSSSETVETCTRKGASDLVISTHPAFLSYFLLIFKDTALGERIREEDPDAGQQL</sequence>
<dbReference type="EMBL" id="CM055732">
    <property type="protein sequence ID" value="KAJ8011410.1"/>
    <property type="molecule type" value="Genomic_DNA"/>
</dbReference>
<dbReference type="Proteomes" id="UP001157502">
    <property type="component" value="Chromosome 5"/>
</dbReference>
<gene>
    <name evidence="1" type="ORF">DPEC_G00057920</name>
</gene>
<organism evidence="1 2">
    <name type="scientific">Dallia pectoralis</name>
    <name type="common">Alaska blackfish</name>
    <dbReference type="NCBI Taxonomy" id="75939"/>
    <lineage>
        <taxon>Eukaryota</taxon>
        <taxon>Metazoa</taxon>
        <taxon>Chordata</taxon>
        <taxon>Craniata</taxon>
        <taxon>Vertebrata</taxon>
        <taxon>Euteleostomi</taxon>
        <taxon>Actinopterygii</taxon>
        <taxon>Neopterygii</taxon>
        <taxon>Teleostei</taxon>
        <taxon>Protacanthopterygii</taxon>
        <taxon>Esociformes</taxon>
        <taxon>Umbridae</taxon>
        <taxon>Dallia</taxon>
    </lineage>
</organism>
<proteinExistence type="predicted"/>
<keyword evidence="2" id="KW-1185">Reference proteome</keyword>
<evidence type="ECO:0000313" key="1">
    <source>
        <dbReference type="EMBL" id="KAJ8011410.1"/>
    </source>
</evidence>
<comment type="caution">
    <text evidence="1">The sequence shown here is derived from an EMBL/GenBank/DDBJ whole genome shotgun (WGS) entry which is preliminary data.</text>
</comment>
<protein>
    <submittedName>
        <fullName evidence="1">Uncharacterized protein</fullName>
    </submittedName>
</protein>
<evidence type="ECO:0000313" key="2">
    <source>
        <dbReference type="Proteomes" id="UP001157502"/>
    </source>
</evidence>
<accession>A0ACC2H6T4</accession>
<reference evidence="1" key="1">
    <citation type="submission" date="2021-05" db="EMBL/GenBank/DDBJ databases">
        <authorList>
            <person name="Pan Q."/>
            <person name="Jouanno E."/>
            <person name="Zahm M."/>
            <person name="Klopp C."/>
            <person name="Cabau C."/>
            <person name="Louis A."/>
            <person name="Berthelot C."/>
            <person name="Parey E."/>
            <person name="Roest Crollius H."/>
            <person name="Montfort J."/>
            <person name="Robinson-Rechavi M."/>
            <person name="Bouchez O."/>
            <person name="Lampietro C."/>
            <person name="Lopez Roques C."/>
            <person name="Donnadieu C."/>
            <person name="Postlethwait J."/>
            <person name="Bobe J."/>
            <person name="Dillon D."/>
            <person name="Chandos A."/>
            <person name="von Hippel F."/>
            <person name="Guiguen Y."/>
        </authorList>
    </citation>
    <scope>NUCLEOTIDE SEQUENCE</scope>
    <source>
        <strain evidence="1">YG-Jan2019</strain>
    </source>
</reference>